<dbReference type="EMBL" id="MU826853">
    <property type="protein sequence ID" value="KAJ7370996.1"/>
    <property type="molecule type" value="Genomic_DNA"/>
</dbReference>
<organism evidence="1 2">
    <name type="scientific">Desmophyllum pertusum</name>
    <dbReference type="NCBI Taxonomy" id="174260"/>
    <lineage>
        <taxon>Eukaryota</taxon>
        <taxon>Metazoa</taxon>
        <taxon>Cnidaria</taxon>
        <taxon>Anthozoa</taxon>
        <taxon>Hexacorallia</taxon>
        <taxon>Scleractinia</taxon>
        <taxon>Caryophylliina</taxon>
        <taxon>Caryophylliidae</taxon>
        <taxon>Desmophyllum</taxon>
    </lineage>
</organism>
<protein>
    <submittedName>
        <fullName evidence="1">Uncharacterized protein</fullName>
    </submittedName>
</protein>
<reference evidence="1" key="1">
    <citation type="submission" date="2023-01" db="EMBL/GenBank/DDBJ databases">
        <title>Genome assembly of the deep-sea coral Lophelia pertusa.</title>
        <authorList>
            <person name="Herrera S."/>
            <person name="Cordes E."/>
        </authorList>
    </citation>
    <scope>NUCLEOTIDE SEQUENCE</scope>
    <source>
        <strain evidence="1">USNM1676648</strain>
        <tissue evidence="1">Polyp</tissue>
    </source>
</reference>
<dbReference type="Proteomes" id="UP001163046">
    <property type="component" value="Unassembled WGS sequence"/>
</dbReference>
<sequence>MSQTSSSIPPSPLLRKSNLNKVIVITMETFFPWSLEKREERLQGDGTYLRDC</sequence>
<comment type="caution">
    <text evidence="1">The sequence shown here is derived from an EMBL/GenBank/DDBJ whole genome shotgun (WGS) entry which is preliminary data.</text>
</comment>
<name>A0A9W9YWZ7_9CNID</name>
<accession>A0A9W9YWZ7</accession>
<dbReference type="AlphaFoldDB" id="A0A9W9YWZ7"/>
<gene>
    <name evidence="1" type="ORF">OS493_028615</name>
</gene>
<keyword evidence="2" id="KW-1185">Reference proteome</keyword>
<proteinExistence type="predicted"/>
<evidence type="ECO:0000313" key="1">
    <source>
        <dbReference type="EMBL" id="KAJ7370996.1"/>
    </source>
</evidence>
<evidence type="ECO:0000313" key="2">
    <source>
        <dbReference type="Proteomes" id="UP001163046"/>
    </source>
</evidence>